<protein>
    <submittedName>
        <fullName evidence="3">Uncharacterized protein</fullName>
    </submittedName>
</protein>
<keyword evidence="2" id="KW-0472">Membrane</keyword>
<evidence type="ECO:0000256" key="1">
    <source>
        <dbReference type="SAM" id="MobiDB-lite"/>
    </source>
</evidence>
<evidence type="ECO:0000256" key="2">
    <source>
        <dbReference type="SAM" id="Phobius"/>
    </source>
</evidence>
<feature type="transmembrane region" description="Helical" evidence="2">
    <location>
        <begin position="145"/>
        <end position="162"/>
    </location>
</feature>
<evidence type="ECO:0000313" key="4">
    <source>
        <dbReference type="Proteomes" id="UP000740605"/>
    </source>
</evidence>
<organism evidence="3 4">
    <name type="scientific">Microbacterium flavum</name>
    <dbReference type="NCBI Taxonomy" id="415216"/>
    <lineage>
        <taxon>Bacteria</taxon>
        <taxon>Bacillati</taxon>
        <taxon>Actinomycetota</taxon>
        <taxon>Actinomycetes</taxon>
        <taxon>Micrococcales</taxon>
        <taxon>Microbacteriaceae</taxon>
        <taxon>Microbacterium</taxon>
    </lineage>
</organism>
<name>A0ABS5XXT6_9MICO</name>
<dbReference type="EMBL" id="JAFLHG010000018">
    <property type="protein sequence ID" value="MBT8799349.1"/>
    <property type="molecule type" value="Genomic_DNA"/>
</dbReference>
<feature type="region of interest" description="Disordered" evidence="1">
    <location>
        <begin position="1"/>
        <end position="29"/>
    </location>
</feature>
<keyword evidence="2" id="KW-1133">Transmembrane helix</keyword>
<feature type="transmembrane region" description="Helical" evidence="2">
    <location>
        <begin position="37"/>
        <end position="62"/>
    </location>
</feature>
<dbReference type="Proteomes" id="UP000740605">
    <property type="component" value="Unassembled WGS sequence"/>
</dbReference>
<feature type="compositionally biased region" description="Basic residues" evidence="1">
    <location>
        <begin position="12"/>
        <end position="27"/>
    </location>
</feature>
<feature type="compositionally biased region" description="Low complexity" evidence="1">
    <location>
        <begin position="1"/>
        <end position="11"/>
    </location>
</feature>
<comment type="caution">
    <text evidence="3">The sequence shown here is derived from an EMBL/GenBank/DDBJ whole genome shotgun (WGS) entry which is preliminary data.</text>
</comment>
<accession>A0ABS5XXT6</accession>
<sequence length="182" mass="19835">MSGRRTLPAPASRRRTPPSRRRKGKARSARERRVGTAALWSMVLVVILGLGPQILLGIIGVVRGDIPADGVLGSSETYPIFQPPFWLLWIPALLMLAAAVLSMGPGRPGPLWLFPARWELAVLAFVGLSITLMCAGAYGGPQLMVVLWAGAPWLLAVVMLAVRGGWELAREAWTLWRPRRPS</sequence>
<gene>
    <name evidence="3" type="ORF">J0P97_14920</name>
</gene>
<keyword evidence="2" id="KW-0812">Transmembrane</keyword>
<keyword evidence="4" id="KW-1185">Reference proteome</keyword>
<reference evidence="3 4" key="1">
    <citation type="submission" date="2021-03" db="EMBL/GenBank/DDBJ databases">
        <title>Microbacterium pauli sp. nov., isolated from microfiltered milk.</title>
        <authorList>
            <person name="Bellassi P."/>
            <person name="Fontana A."/>
            <person name="Callegari M.L."/>
            <person name="Lorenzo M."/>
            <person name="Cappa F."/>
        </authorList>
    </citation>
    <scope>NUCLEOTIDE SEQUENCE [LARGE SCALE GENOMIC DNA]</scope>
    <source>
        <strain evidence="3 4">DSM 18909</strain>
    </source>
</reference>
<dbReference type="RefSeq" id="WP_215488582.1">
    <property type="nucleotide sequence ID" value="NZ_BAAAPJ010000002.1"/>
</dbReference>
<feature type="transmembrane region" description="Helical" evidence="2">
    <location>
        <begin position="118"/>
        <end position="139"/>
    </location>
</feature>
<feature type="transmembrane region" description="Helical" evidence="2">
    <location>
        <begin position="86"/>
        <end position="106"/>
    </location>
</feature>
<evidence type="ECO:0000313" key="3">
    <source>
        <dbReference type="EMBL" id="MBT8799349.1"/>
    </source>
</evidence>
<proteinExistence type="predicted"/>